<dbReference type="Proteomes" id="UP000562395">
    <property type="component" value="Unassembled WGS sequence"/>
</dbReference>
<keyword evidence="2" id="KW-1185">Reference proteome</keyword>
<evidence type="ECO:0008006" key="3">
    <source>
        <dbReference type="Google" id="ProtNLM"/>
    </source>
</evidence>
<evidence type="ECO:0000313" key="1">
    <source>
        <dbReference type="EMBL" id="MBB3859135.1"/>
    </source>
</evidence>
<gene>
    <name evidence="1" type="ORF">GGQ88_000375</name>
</gene>
<dbReference type="EMBL" id="JACICY010000001">
    <property type="protein sequence ID" value="MBB3859135.1"/>
    <property type="molecule type" value="Genomic_DNA"/>
</dbReference>
<proteinExistence type="predicted"/>
<protein>
    <recommendedName>
        <fullName evidence="3">XRE family transcriptional regulator</fullName>
    </recommendedName>
</protein>
<name>A0A7W5ZSD9_9SPHN</name>
<evidence type="ECO:0000313" key="2">
    <source>
        <dbReference type="Proteomes" id="UP000562395"/>
    </source>
</evidence>
<comment type="caution">
    <text evidence="1">The sequence shown here is derived from an EMBL/GenBank/DDBJ whole genome shotgun (WGS) entry which is preliminary data.</text>
</comment>
<sequence length="79" mass="8376">MMDRREHFAGCIALFGGTTSASRRLGIDERAIRRFINGEKPIGDGLLKDTATALRTLAADATEAADLIASESDAGPNDL</sequence>
<reference evidence="1 2" key="1">
    <citation type="submission" date="2020-08" db="EMBL/GenBank/DDBJ databases">
        <title>Genomic Encyclopedia of Type Strains, Phase IV (KMG-IV): sequencing the most valuable type-strain genomes for metagenomic binning, comparative biology and taxonomic classification.</title>
        <authorList>
            <person name="Goeker M."/>
        </authorList>
    </citation>
    <scope>NUCLEOTIDE SEQUENCE [LARGE SCALE GENOMIC DNA]</scope>
    <source>
        <strain evidence="1 2">DSM 14552</strain>
    </source>
</reference>
<organism evidence="1 2">
    <name type="scientific">Novosphingobium hassiacum</name>
    <dbReference type="NCBI Taxonomy" id="173676"/>
    <lineage>
        <taxon>Bacteria</taxon>
        <taxon>Pseudomonadati</taxon>
        <taxon>Pseudomonadota</taxon>
        <taxon>Alphaproteobacteria</taxon>
        <taxon>Sphingomonadales</taxon>
        <taxon>Sphingomonadaceae</taxon>
        <taxon>Novosphingobium</taxon>
    </lineage>
</organism>
<dbReference type="RefSeq" id="WP_246385396.1">
    <property type="nucleotide sequence ID" value="NZ_JACICY010000001.1"/>
</dbReference>
<dbReference type="AlphaFoldDB" id="A0A7W5ZSD9"/>
<accession>A0A7W5ZSD9</accession>